<comment type="similarity">
    <text evidence="1">Belongs to the DDI1 family.</text>
</comment>
<proteinExistence type="inferred from homology"/>
<evidence type="ECO:0000256" key="4">
    <source>
        <dbReference type="ARBA" id="ARBA00022801"/>
    </source>
</evidence>
<sequence>MSQLGINVTDGLESQYYEVFDEMTLEDLKCIAFADFGKDGDEVVNVTLIREQQPLDGDNASLKVLGLKSGDMLLYRRKRLEARRAQAPAAAPSTSAAIPVVDPTAQARMAELIKSMTIPKNLKPKPKAPAQDPFTVQARQMYEKMSQPQFQARFNEMRPELVEHYKANPQDWEGFLKLFKAWFEDEARKQALMNDPNSEEGQRLLAEKIRQQNIDHQYGLAMEHTPEAYVPIHMLYIHMTINGHPVKAFVDSGAQVSVMSMECAKRCDLEHLLDRRWTGVVHGVGGKQNFVGKIHMCKVQVEDHIFPCNFDVLGDQNIDLLLGLNILRRHQCSIDLRTNQLIFGDGTATRFLTETEIETFKLDAHNDLAIEPSPTMVAEMLGMGIDEAVAKEALVSTGNNLEAAIEKAIAAQTKEEPMDQK</sequence>
<dbReference type="Gene3D" id="3.10.20.90">
    <property type="entry name" value="Phosphatidylinositol 3-kinase Catalytic Subunit, Chain A, domain 1"/>
    <property type="match status" value="1"/>
</dbReference>
<dbReference type="GO" id="GO:0004190">
    <property type="term" value="F:aspartic-type endopeptidase activity"/>
    <property type="evidence" value="ECO:0007669"/>
    <property type="project" value="UniProtKB-KW"/>
</dbReference>
<dbReference type="SUPFAM" id="SSF46934">
    <property type="entry name" value="UBA-like"/>
    <property type="match status" value="1"/>
</dbReference>
<dbReference type="InterPro" id="IPR015940">
    <property type="entry name" value="UBA"/>
</dbReference>
<comment type="caution">
    <text evidence="6">The sequence shown here is derived from an EMBL/GenBank/DDBJ whole genome shotgun (WGS) entry which is preliminary data.</text>
</comment>
<keyword evidence="4" id="KW-0378">Hydrolase</keyword>
<evidence type="ECO:0000256" key="2">
    <source>
        <dbReference type="ARBA" id="ARBA00022670"/>
    </source>
</evidence>
<organism evidence="6 7">
    <name type="scientific">Mesorhabditis spiculigera</name>
    <dbReference type="NCBI Taxonomy" id="96644"/>
    <lineage>
        <taxon>Eukaryota</taxon>
        <taxon>Metazoa</taxon>
        <taxon>Ecdysozoa</taxon>
        <taxon>Nematoda</taxon>
        <taxon>Chromadorea</taxon>
        <taxon>Rhabditida</taxon>
        <taxon>Rhabditina</taxon>
        <taxon>Rhabditomorpha</taxon>
        <taxon>Rhabditoidea</taxon>
        <taxon>Rhabditidae</taxon>
        <taxon>Mesorhabditinae</taxon>
        <taxon>Mesorhabditis</taxon>
    </lineage>
</organism>
<dbReference type="PANTHER" id="PTHR12917">
    <property type="entry name" value="ASPARTYL PROTEASE DDI-RELATED"/>
    <property type="match status" value="1"/>
</dbReference>
<feature type="non-terminal residue" evidence="6">
    <location>
        <position position="421"/>
    </location>
</feature>
<keyword evidence="2" id="KW-0645">Protease</keyword>
<dbReference type="SMART" id="SM00165">
    <property type="entry name" value="UBA"/>
    <property type="match status" value="1"/>
</dbReference>
<dbReference type="CDD" id="cd05479">
    <property type="entry name" value="RP_DDI"/>
    <property type="match status" value="1"/>
</dbReference>
<evidence type="ECO:0000313" key="6">
    <source>
        <dbReference type="EMBL" id="CAJ0579493.1"/>
    </source>
</evidence>
<dbReference type="SUPFAM" id="SSF50630">
    <property type="entry name" value="Acid proteases"/>
    <property type="match status" value="1"/>
</dbReference>
<keyword evidence="7" id="KW-1185">Reference proteome</keyword>
<evidence type="ECO:0000259" key="5">
    <source>
        <dbReference type="PROSITE" id="PS50030"/>
    </source>
</evidence>
<gene>
    <name evidence="6" type="ORF">MSPICULIGERA_LOCUS17709</name>
</gene>
<dbReference type="InterPro" id="IPR009060">
    <property type="entry name" value="UBA-like_sf"/>
</dbReference>
<dbReference type="InterPro" id="IPR019103">
    <property type="entry name" value="Peptidase_aspartic_DDI1-type"/>
</dbReference>
<evidence type="ECO:0000256" key="3">
    <source>
        <dbReference type="ARBA" id="ARBA00022750"/>
    </source>
</evidence>
<name>A0AA36D1X2_9BILA</name>
<dbReference type="Gene3D" id="1.10.8.10">
    <property type="entry name" value="DNA helicase RuvA subunit, C-terminal domain"/>
    <property type="match status" value="1"/>
</dbReference>
<feature type="domain" description="UBA" evidence="5">
    <location>
        <begin position="369"/>
        <end position="411"/>
    </location>
</feature>
<dbReference type="AlphaFoldDB" id="A0AA36D1X2"/>
<dbReference type="Pfam" id="PF09668">
    <property type="entry name" value="Asp_protease"/>
    <property type="match status" value="1"/>
</dbReference>
<reference evidence="6" key="1">
    <citation type="submission" date="2023-06" db="EMBL/GenBank/DDBJ databases">
        <authorList>
            <person name="Delattre M."/>
        </authorList>
    </citation>
    <scope>NUCLEOTIDE SEQUENCE</scope>
    <source>
        <strain evidence="6">AF72</strain>
    </source>
</reference>
<dbReference type="GO" id="GO:0006508">
    <property type="term" value="P:proteolysis"/>
    <property type="evidence" value="ECO:0007669"/>
    <property type="project" value="UniProtKB-KW"/>
</dbReference>
<dbReference type="Gene3D" id="2.40.70.10">
    <property type="entry name" value="Acid Proteases"/>
    <property type="match status" value="1"/>
</dbReference>
<dbReference type="InterPro" id="IPR021109">
    <property type="entry name" value="Peptidase_aspartic_dom_sf"/>
</dbReference>
<evidence type="ECO:0000256" key="1">
    <source>
        <dbReference type="ARBA" id="ARBA00009136"/>
    </source>
</evidence>
<evidence type="ECO:0000313" key="7">
    <source>
        <dbReference type="Proteomes" id="UP001177023"/>
    </source>
</evidence>
<dbReference type="Pfam" id="PF00627">
    <property type="entry name" value="UBA"/>
    <property type="match status" value="1"/>
</dbReference>
<dbReference type="EMBL" id="CATQJA010002657">
    <property type="protein sequence ID" value="CAJ0579493.1"/>
    <property type="molecule type" value="Genomic_DNA"/>
</dbReference>
<dbReference type="PROSITE" id="PS50030">
    <property type="entry name" value="UBA"/>
    <property type="match status" value="1"/>
</dbReference>
<protein>
    <recommendedName>
        <fullName evidence="5">UBA domain-containing protein</fullName>
    </recommendedName>
</protein>
<dbReference type="PANTHER" id="PTHR12917:SF1">
    <property type="entry name" value="AT13091P"/>
    <property type="match status" value="1"/>
</dbReference>
<accession>A0AA36D1X2</accession>
<keyword evidence="3" id="KW-0064">Aspartyl protease</keyword>
<dbReference type="Proteomes" id="UP001177023">
    <property type="component" value="Unassembled WGS sequence"/>
</dbReference>